<dbReference type="KEGG" id="lse:F1C12_09915"/>
<evidence type="ECO:0000256" key="6">
    <source>
        <dbReference type="ARBA" id="ARBA00023136"/>
    </source>
</evidence>
<proteinExistence type="inferred from homology"/>
<evidence type="ECO:0000256" key="2">
    <source>
        <dbReference type="ARBA" id="ARBA00022448"/>
    </source>
</evidence>
<organism evidence="9 10">
    <name type="scientific">Leifsonia shinshuensis</name>
    <dbReference type="NCBI Taxonomy" id="150026"/>
    <lineage>
        <taxon>Bacteria</taxon>
        <taxon>Bacillati</taxon>
        <taxon>Actinomycetota</taxon>
        <taxon>Actinomycetes</taxon>
        <taxon>Micrococcales</taxon>
        <taxon>Microbacteriaceae</taxon>
        <taxon>Leifsonia</taxon>
    </lineage>
</organism>
<keyword evidence="2 7" id="KW-0813">Transport</keyword>
<keyword evidence="6 7" id="KW-0472">Membrane</keyword>
<evidence type="ECO:0000256" key="7">
    <source>
        <dbReference type="RuleBase" id="RU363032"/>
    </source>
</evidence>
<feature type="transmembrane region" description="Helical" evidence="7">
    <location>
        <begin position="256"/>
        <end position="273"/>
    </location>
</feature>
<feature type="transmembrane region" description="Helical" evidence="7">
    <location>
        <begin position="192"/>
        <end position="212"/>
    </location>
</feature>
<dbReference type="SUPFAM" id="SSF161098">
    <property type="entry name" value="MetI-like"/>
    <property type="match status" value="1"/>
</dbReference>
<feature type="transmembrane region" description="Helical" evidence="7">
    <location>
        <begin position="153"/>
        <end position="180"/>
    </location>
</feature>
<feature type="transmembrane region" description="Helical" evidence="7">
    <location>
        <begin position="110"/>
        <end position="133"/>
    </location>
</feature>
<feature type="transmembrane region" description="Helical" evidence="7">
    <location>
        <begin position="20"/>
        <end position="41"/>
    </location>
</feature>
<evidence type="ECO:0000256" key="5">
    <source>
        <dbReference type="ARBA" id="ARBA00022989"/>
    </source>
</evidence>
<evidence type="ECO:0000256" key="3">
    <source>
        <dbReference type="ARBA" id="ARBA00022475"/>
    </source>
</evidence>
<dbReference type="InterPro" id="IPR035906">
    <property type="entry name" value="MetI-like_sf"/>
</dbReference>
<protein>
    <submittedName>
        <fullName evidence="9">ABC transporter permease</fullName>
    </submittedName>
</protein>
<name>A0A7G6YGM8_9MICO</name>
<evidence type="ECO:0000256" key="1">
    <source>
        <dbReference type="ARBA" id="ARBA00004651"/>
    </source>
</evidence>
<evidence type="ECO:0000256" key="4">
    <source>
        <dbReference type="ARBA" id="ARBA00022692"/>
    </source>
</evidence>
<evidence type="ECO:0000259" key="8">
    <source>
        <dbReference type="PROSITE" id="PS50928"/>
    </source>
</evidence>
<dbReference type="GO" id="GO:0055085">
    <property type="term" value="P:transmembrane transport"/>
    <property type="evidence" value="ECO:0007669"/>
    <property type="project" value="InterPro"/>
</dbReference>
<keyword evidence="3" id="KW-1003">Cell membrane</keyword>
<comment type="subcellular location">
    <subcellularLocation>
        <location evidence="1 7">Cell membrane</location>
        <topology evidence="1 7">Multi-pass membrane protein</topology>
    </subcellularLocation>
</comment>
<dbReference type="InterPro" id="IPR000515">
    <property type="entry name" value="MetI-like"/>
</dbReference>
<evidence type="ECO:0000313" key="10">
    <source>
        <dbReference type="Proteomes" id="UP000515511"/>
    </source>
</evidence>
<reference evidence="10" key="1">
    <citation type="submission" date="2019-09" db="EMBL/GenBank/DDBJ databases">
        <title>Antimicrobial potential of Antarctic Bacteria.</title>
        <authorList>
            <person name="Benaud N."/>
            <person name="Edwards R.J."/>
            <person name="Ferrari B.C."/>
        </authorList>
    </citation>
    <scope>NUCLEOTIDE SEQUENCE [LARGE SCALE GENOMIC DNA]</scope>
    <source>
        <strain evidence="10">INR9</strain>
    </source>
</reference>
<dbReference type="Gene3D" id="1.10.3720.10">
    <property type="entry name" value="MetI-like"/>
    <property type="match status" value="1"/>
</dbReference>
<dbReference type="InterPro" id="IPR045621">
    <property type="entry name" value="BPD_transp_1_N"/>
</dbReference>
<dbReference type="Pfam" id="PF00528">
    <property type="entry name" value="BPD_transp_1"/>
    <property type="match status" value="1"/>
</dbReference>
<dbReference type="Pfam" id="PF19300">
    <property type="entry name" value="BPD_transp_1_N"/>
    <property type="match status" value="1"/>
</dbReference>
<feature type="domain" description="ABC transmembrane type-1" evidence="8">
    <location>
        <begin position="106"/>
        <end position="312"/>
    </location>
</feature>
<dbReference type="PROSITE" id="PS50928">
    <property type="entry name" value="ABC_TM1"/>
    <property type="match status" value="1"/>
</dbReference>
<dbReference type="PANTHER" id="PTHR43163">
    <property type="entry name" value="DIPEPTIDE TRANSPORT SYSTEM PERMEASE PROTEIN DPPB-RELATED"/>
    <property type="match status" value="1"/>
</dbReference>
<accession>A0A7G6YGM8</accession>
<comment type="similarity">
    <text evidence="7">Belongs to the binding-protein-dependent transport system permease family.</text>
</comment>
<feature type="transmembrane region" description="Helical" evidence="7">
    <location>
        <begin position="293"/>
        <end position="319"/>
    </location>
</feature>
<keyword evidence="4 7" id="KW-0812">Transmembrane</keyword>
<sequence length="327" mass="35220">MIKRTSRRRGASWNWVLRRLGLGVLVLWVVSVIVFMATQLLPSDPARAILGKYATPERVEALRETLGLNRPAIVQYGDWLFGVVRGDFGTSLASRGPVSDLLGVRLTNSLSLMLIVAVLMIIISIVVGIVLAIRRDGATDQVVNGSFLAMMALPDFVIGSFVLLLLSTAVFTLFPAASIIPTGDSPFQHPELMALPVITLLLATVPFLARLVRASMIDILDSDYVSMARLRGLPERTVIWRHAVPNAVVPAAQGTAMMLGYLLGGVVVVEYVFNYPGLGGALNAAVAQRDLPVIQAVTLVFAAGVVLFNLLADVVTVLLTPKLRTRS</sequence>
<dbReference type="GO" id="GO:0005886">
    <property type="term" value="C:plasma membrane"/>
    <property type="evidence" value="ECO:0007669"/>
    <property type="project" value="UniProtKB-SubCell"/>
</dbReference>
<dbReference type="PANTHER" id="PTHR43163:SF3">
    <property type="entry name" value="PEPTIDE ABC TRANSPORTER PERMEASE PROTEIN"/>
    <property type="match status" value="1"/>
</dbReference>
<dbReference type="EMBL" id="CP043641">
    <property type="protein sequence ID" value="QNE37643.1"/>
    <property type="molecule type" value="Genomic_DNA"/>
</dbReference>
<keyword evidence="5 7" id="KW-1133">Transmembrane helix</keyword>
<evidence type="ECO:0000313" key="9">
    <source>
        <dbReference type="EMBL" id="QNE37643.1"/>
    </source>
</evidence>
<dbReference type="Proteomes" id="UP000515511">
    <property type="component" value="Chromosome"/>
</dbReference>
<gene>
    <name evidence="9" type="ORF">F1C12_09915</name>
</gene>
<dbReference type="CDD" id="cd06261">
    <property type="entry name" value="TM_PBP2"/>
    <property type="match status" value="1"/>
</dbReference>
<dbReference type="AlphaFoldDB" id="A0A7G6YGM8"/>